<evidence type="ECO:0000313" key="1">
    <source>
        <dbReference type="EMBL" id="VDP57903.1"/>
    </source>
</evidence>
<evidence type="ECO:0000313" key="2">
    <source>
        <dbReference type="Proteomes" id="UP000269396"/>
    </source>
</evidence>
<proteinExistence type="predicted"/>
<keyword evidence="2" id="KW-1185">Reference proteome</keyword>
<sequence length="61" mass="7387">MYVISLNGTVTEFKFVDSYSSPFLSAYRFIKFTFYYIYSILFILLFHILLAFQWRIPEIIV</sequence>
<gene>
    <name evidence="1" type="ORF">SMTD_LOCUS11361</name>
</gene>
<reference evidence="1 2" key="1">
    <citation type="submission" date="2018-11" db="EMBL/GenBank/DDBJ databases">
        <authorList>
            <consortium name="Pathogen Informatics"/>
        </authorList>
    </citation>
    <scope>NUCLEOTIDE SEQUENCE [LARGE SCALE GENOMIC DNA]</scope>
    <source>
        <strain>Denwood</strain>
        <strain evidence="2">Zambia</strain>
    </source>
</reference>
<dbReference type="Proteomes" id="UP000269396">
    <property type="component" value="Unassembled WGS sequence"/>
</dbReference>
<organism evidence="1 2">
    <name type="scientific">Schistosoma mattheei</name>
    <dbReference type="NCBI Taxonomy" id="31246"/>
    <lineage>
        <taxon>Eukaryota</taxon>
        <taxon>Metazoa</taxon>
        <taxon>Spiralia</taxon>
        <taxon>Lophotrochozoa</taxon>
        <taxon>Platyhelminthes</taxon>
        <taxon>Trematoda</taxon>
        <taxon>Digenea</taxon>
        <taxon>Strigeidida</taxon>
        <taxon>Schistosomatoidea</taxon>
        <taxon>Schistosomatidae</taxon>
        <taxon>Schistosoma</taxon>
    </lineage>
</organism>
<dbReference type="AlphaFoldDB" id="A0A183PAH5"/>
<dbReference type="EMBL" id="UZAL01031390">
    <property type="protein sequence ID" value="VDP57903.1"/>
    <property type="molecule type" value="Genomic_DNA"/>
</dbReference>
<name>A0A183PAH5_9TREM</name>
<protein>
    <submittedName>
        <fullName evidence="1">Uncharacterized protein</fullName>
    </submittedName>
</protein>
<accession>A0A183PAH5</accession>